<dbReference type="GO" id="GO:0016787">
    <property type="term" value="F:hydrolase activity"/>
    <property type="evidence" value="ECO:0007669"/>
    <property type="project" value="UniProtKB-KW"/>
</dbReference>
<feature type="region of interest" description="Disordered" evidence="2">
    <location>
        <begin position="255"/>
        <end position="274"/>
    </location>
</feature>
<keyword evidence="6" id="KW-1185">Reference proteome</keyword>
<feature type="domain" description="Gylcosyl hydrolase 115 C-terminal" evidence="4">
    <location>
        <begin position="724"/>
        <end position="900"/>
    </location>
</feature>
<evidence type="ECO:0000256" key="1">
    <source>
        <dbReference type="ARBA" id="ARBA00022801"/>
    </source>
</evidence>
<dbReference type="Gene3D" id="3.20.20.520">
    <property type="entry name" value="Glycosyl hydrolase family 115"/>
    <property type="match status" value="1"/>
</dbReference>
<dbReference type="Gene3D" id="3.30.379.10">
    <property type="entry name" value="Chitobiase/beta-hexosaminidase domain 2-like"/>
    <property type="match status" value="1"/>
</dbReference>
<feature type="compositionally biased region" description="Basic and acidic residues" evidence="2">
    <location>
        <begin position="257"/>
        <end position="271"/>
    </location>
</feature>
<dbReference type="PANTHER" id="PTHR37842">
    <property type="match status" value="1"/>
</dbReference>
<protein>
    <recommendedName>
        <fullName evidence="4">Gylcosyl hydrolase 115 C-terminal domain-containing protein</fullName>
    </recommendedName>
</protein>
<keyword evidence="1" id="KW-0378">Hydrolase</keyword>
<name>A0A5N6W7S7_9EURO</name>
<feature type="chain" id="PRO_5025023361" description="Gylcosyl hydrolase 115 C-terminal domain-containing protein" evidence="3">
    <location>
        <begin position="19"/>
        <end position="907"/>
    </location>
</feature>
<dbReference type="InterPro" id="IPR029018">
    <property type="entry name" value="Hex-like_dom2"/>
</dbReference>
<evidence type="ECO:0000313" key="5">
    <source>
        <dbReference type="EMBL" id="KAE8316466.1"/>
    </source>
</evidence>
<accession>A0A5N6W7S7</accession>
<dbReference type="InterPro" id="IPR041437">
    <property type="entry name" value="GH115_C"/>
</dbReference>
<proteinExistence type="predicted"/>
<dbReference type="InterPro" id="IPR042301">
    <property type="entry name" value="GH115_sf"/>
</dbReference>
<dbReference type="InterPro" id="IPR031924">
    <property type="entry name" value="GH115"/>
</dbReference>
<dbReference type="EMBL" id="ML738306">
    <property type="protein sequence ID" value="KAE8316466.1"/>
    <property type="molecule type" value="Genomic_DNA"/>
</dbReference>
<evidence type="ECO:0000256" key="3">
    <source>
        <dbReference type="SAM" id="SignalP"/>
    </source>
</evidence>
<dbReference type="Pfam" id="PF17829">
    <property type="entry name" value="GH115_C"/>
    <property type="match status" value="1"/>
</dbReference>
<dbReference type="PANTHER" id="PTHR37842:SF2">
    <property type="entry name" value="GYLCOSYL HYDROLASE 115 C-TERMINAL DOMAIN-CONTAINING PROTEIN"/>
    <property type="match status" value="1"/>
</dbReference>
<dbReference type="Proteomes" id="UP000325433">
    <property type="component" value="Unassembled WGS sequence"/>
</dbReference>
<reference evidence="6" key="1">
    <citation type="submission" date="2019-04" db="EMBL/GenBank/DDBJ databases">
        <title>Friends and foes A comparative genomics studyof 23 Aspergillus species from section Flavi.</title>
        <authorList>
            <consortium name="DOE Joint Genome Institute"/>
            <person name="Kjaerbolling I."/>
            <person name="Vesth T."/>
            <person name="Frisvad J.C."/>
            <person name="Nybo J.L."/>
            <person name="Theobald S."/>
            <person name="Kildgaard S."/>
            <person name="Isbrandt T."/>
            <person name="Kuo A."/>
            <person name="Sato A."/>
            <person name="Lyhne E.K."/>
            <person name="Kogle M.E."/>
            <person name="Wiebenga A."/>
            <person name="Kun R.S."/>
            <person name="Lubbers R.J."/>
            <person name="Makela M.R."/>
            <person name="Barry K."/>
            <person name="Chovatia M."/>
            <person name="Clum A."/>
            <person name="Daum C."/>
            <person name="Haridas S."/>
            <person name="He G."/>
            <person name="LaButti K."/>
            <person name="Lipzen A."/>
            <person name="Mondo S."/>
            <person name="Riley R."/>
            <person name="Salamov A."/>
            <person name="Simmons B.A."/>
            <person name="Magnuson J.K."/>
            <person name="Henrissat B."/>
            <person name="Mortensen U.H."/>
            <person name="Larsen T.O."/>
            <person name="Devries R.P."/>
            <person name="Grigoriev I.V."/>
            <person name="Machida M."/>
            <person name="Baker S.E."/>
            <person name="Andersen M.R."/>
        </authorList>
    </citation>
    <scope>NUCLEOTIDE SEQUENCE [LARGE SCALE GENOMIC DNA]</scope>
    <source>
        <strain evidence="6">CBS 130015</strain>
    </source>
</reference>
<feature type="signal peptide" evidence="3">
    <location>
        <begin position="1"/>
        <end position="18"/>
    </location>
</feature>
<gene>
    <name evidence="5" type="ORF">BDV41DRAFT_585444</name>
</gene>
<dbReference type="AlphaFoldDB" id="A0A5N6W7S7"/>
<dbReference type="Pfam" id="PF15979">
    <property type="entry name" value="Glyco_hydro_115"/>
    <property type="match status" value="1"/>
</dbReference>
<evidence type="ECO:0000256" key="2">
    <source>
        <dbReference type="SAM" id="MobiDB-lite"/>
    </source>
</evidence>
<dbReference type="Gene3D" id="2.60.120.1620">
    <property type="match status" value="1"/>
</dbReference>
<sequence>MKGYYSLVILALIALAFSLLEEKLVAFKPIDGSIELGNAPILRDASDPVGVKIAAHSLASDLKEVTDVEHRVLVWDETTSVAEAESSTSELVIIVATVDSPLLSRLEEEGKITINDIRGKWETFRTVVVDNPLPGFKHGLVIVWADVPTTKHKEIYALNKTTTQGEPSVKYRGIFINDEAPALTGWWAKHGNVDDYTFNVGFYEHVFDLLIRLKANFLWPAMWGSFIPTPGRIFFTDDLRNQQLADDYGIVVSTSHTEPRQRSSNEWKKDPTPGGWDWVNNKENVIRFMEEGVRRAGANETYFTLGMRGENDSPIEADDPIAVLEDVFSTQRELLAKYHGNDTSLQAWTVYKEVMTYYAAGLVPPDDVTLIFSDDNWGNFQRLPTAEERQRSGGIGLYYYFDYVGRPKSWKWQNNNNLPKVYKELSQAYERGADRVWVINEYADQIVSALMEYSHLAGLRKFEMLEPTTYSILNFREAEHVLDQWRTLAKKAQEIQQSLPSENRDACYHLLTYPATAGFNYYQTILGQGRNRQYSFERRNSANLVAGQVLEYFEEDYDLTMEYDSLADGKWEGIMSTPKFDMGLADWRPLSRDVVANLSYVQLRQDFDYAFGNLGIYVEQSLSAYRQGRICGSINPSLSTEEGLSPVLPLMDPYGPESRLIELFHRTLSKEHPEERLEIAIDWSVVPSNFTETIQLRVEWEPSPYFDLIRIPIRNYLVPTDFIGFPESGGFVSIEGPHFQRFSSDTVFFKHIQYLGSRSRSGSVALRPYTQARESVEDAKAAWAEYDFYLFNSTKAFNATVYVNGALDTDPDLPMKFLLSIDGQKANFTRLLGEPEERRDTPPGWTEAVADHVWTRDVEIAALEPGPHTLQWRVNSPEVYLEKIVLALEGHLDSYLGPPESALLGGV</sequence>
<keyword evidence="3" id="KW-0732">Signal</keyword>
<evidence type="ECO:0000313" key="6">
    <source>
        <dbReference type="Proteomes" id="UP000325433"/>
    </source>
</evidence>
<organism evidence="5 6">
    <name type="scientific">Aspergillus transmontanensis</name>
    <dbReference type="NCBI Taxonomy" id="1034304"/>
    <lineage>
        <taxon>Eukaryota</taxon>
        <taxon>Fungi</taxon>
        <taxon>Dikarya</taxon>
        <taxon>Ascomycota</taxon>
        <taxon>Pezizomycotina</taxon>
        <taxon>Eurotiomycetes</taxon>
        <taxon>Eurotiomycetidae</taxon>
        <taxon>Eurotiales</taxon>
        <taxon>Aspergillaceae</taxon>
        <taxon>Aspergillus</taxon>
        <taxon>Aspergillus subgen. Circumdati</taxon>
    </lineage>
</organism>
<evidence type="ECO:0000259" key="4">
    <source>
        <dbReference type="Pfam" id="PF17829"/>
    </source>
</evidence>